<protein>
    <recommendedName>
        <fullName evidence="3">ParB/Sulfiredoxin domain-containing protein</fullName>
    </recommendedName>
</protein>
<keyword evidence="2" id="KW-1185">Reference proteome</keyword>
<proteinExistence type="predicted"/>
<evidence type="ECO:0000313" key="1">
    <source>
        <dbReference type="EMBL" id="MBR8535117.1"/>
    </source>
</evidence>
<name>A0A941F2E7_9BACT</name>
<accession>A0A941F2E7</accession>
<comment type="caution">
    <text evidence="1">The sequence shown here is derived from an EMBL/GenBank/DDBJ whole genome shotgun (WGS) entry which is preliminary data.</text>
</comment>
<dbReference type="EMBL" id="JAGTAR010000007">
    <property type="protein sequence ID" value="MBR8535117.1"/>
    <property type="molecule type" value="Genomic_DNA"/>
</dbReference>
<sequence>MKRDYSLEERIKVLKHFKPDFRDCSWHNDIVLELDDFIQGKGFVNAQNFHFEYDFNPDKIIGSTHCDYYGGSWIKMFENLKRFYRLPQFYSNSANEYINKQDNILLIKCGDSYFIAEGNHRLCIAKLLETNIDKIEVNEFLQYGSKEFKKQMQSINTDIDISFKDN</sequence>
<evidence type="ECO:0008006" key="3">
    <source>
        <dbReference type="Google" id="ProtNLM"/>
    </source>
</evidence>
<dbReference type="AlphaFoldDB" id="A0A941F2E7"/>
<reference evidence="1" key="2">
    <citation type="submission" date="2021-04" db="EMBL/GenBank/DDBJ databases">
        <authorList>
            <person name="Zhang T."/>
            <person name="Zhang Y."/>
            <person name="Lu D."/>
            <person name="Zuo D."/>
            <person name="Du Z."/>
        </authorList>
    </citation>
    <scope>NUCLEOTIDE SEQUENCE</scope>
    <source>
        <strain evidence="1">JR1</strain>
    </source>
</reference>
<reference evidence="1" key="1">
    <citation type="journal article" date="2018" name="Int. J. Syst. Evol. Microbiol.">
        <title>Carboxylicivirga sediminis sp. nov., isolated from coastal sediment.</title>
        <authorList>
            <person name="Wang F.Q."/>
            <person name="Ren L.H."/>
            <person name="Zou R.J."/>
            <person name="Sun Y.Z."/>
            <person name="Liu X.J."/>
            <person name="Jiang F."/>
            <person name="Liu L.J."/>
        </authorList>
    </citation>
    <scope>NUCLEOTIDE SEQUENCE</scope>
    <source>
        <strain evidence="1">JR1</strain>
    </source>
</reference>
<gene>
    <name evidence="1" type="ORF">KDU71_06075</name>
</gene>
<dbReference type="Proteomes" id="UP000679220">
    <property type="component" value="Unassembled WGS sequence"/>
</dbReference>
<dbReference type="RefSeq" id="WP_212189024.1">
    <property type="nucleotide sequence ID" value="NZ_JAGTAR010000007.1"/>
</dbReference>
<organism evidence="1 2">
    <name type="scientific">Carboxylicivirga sediminis</name>
    <dbReference type="NCBI Taxonomy" id="2006564"/>
    <lineage>
        <taxon>Bacteria</taxon>
        <taxon>Pseudomonadati</taxon>
        <taxon>Bacteroidota</taxon>
        <taxon>Bacteroidia</taxon>
        <taxon>Marinilabiliales</taxon>
        <taxon>Marinilabiliaceae</taxon>
        <taxon>Carboxylicivirga</taxon>
    </lineage>
</organism>
<evidence type="ECO:0000313" key="2">
    <source>
        <dbReference type="Proteomes" id="UP000679220"/>
    </source>
</evidence>